<reference evidence="2" key="1">
    <citation type="submission" date="2019-04" db="EMBL/GenBank/DDBJ databases">
        <title>Friends and foes A comparative genomics studyof 23 Aspergillus species from section Flavi.</title>
        <authorList>
            <consortium name="DOE Joint Genome Institute"/>
            <person name="Kjaerbolling I."/>
            <person name="Vesth T."/>
            <person name="Frisvad J.C."/>
            <person name="Nybo J.L."/>
            <person name="Theobald S."/>
            <person name="Kildgaard S."/>
            <person name="Isbrandt T."/>
            <person name="Kuo A."/>
            <person name="Sato A."/>
            <person name="Lyhne E.K."/>
            <person name="Kogle M.E."/>
            <person name="Wiebenga A."/>
            <person name="Kun R.S."/>
            <person name="Lubbers R.J."/>
            <person name="Makela M.R."/>
            <person name="Barry K."/>
            <person name="Chovatia M."/>
            <person name="Clum A."/>
            <person name="Daum C."/>
            <person name="Haridas S."/>
            <person name="He G."/>
            <person name="LaButti K."/>
            <person name="Lipzen A."/>
            <person name="Mondo S."/>
            <person name="Riley R."/>
            <person name="Salamov A."/>
            <person name="Simmons B.A."/>
            <person name="Magnuson J.K."/>
            <person name="Henrissat B."/>
            <person name="Mortensen U.H."/>
            <person name="Larsen T.O."/>
            <person name="Devries R.P."/>
            <person name="Grigoriev I.V."/>
            <person name="Machida M."/>
            <person name="Baker S.E."/>
            <person name="Andersen M.R."/>
        </authorList>
    </citation>
    <scope>NUCLEOTIDE SEQUENCE [LARGE SCALE GENOMIC DNA]</scope>
    <source>
        <strain evidence="2">CBS 130017</strain>
    </source>
</reference>
<sequence length="310" mass="36076">MPDEEDVCADVGFNYFESFADKSKLLELYKGLWINNVPVEDIYKWQVEGSLVVNIKETDNTRRGDGANCNYILRRSTLVPRQRRPRQHFNELKPEAKRDCFYMLALCLHSANPNPTQANWFDFGYCTCDEEYYEGPLGGLYHKLLLGNNLFDGIPAHVARRIPRMKNIQTATFTEFWKAYESGTMIQLMDPEGFKHDRLQFPFLEEFFSSPPCGTHLSVWSLKQFLAMNNPAEFPPDPTISVDYGFMNCKTFMETCTLMELYKRLLRKASPLDLHEACVAGKLFEFAECFHKMDQAHRRLMKNFYSLGIE</sequence>
<name>A0A5N6XDH2_9EURO</name>
<dbReference type="AlphaFoldDB" id="A0A5N6XDH2"/>
<protein>
    <submittedName>
        <fullName evidence="1">Uncharacterized protein</fullName>
    </submittedName>
</protein>
<gene>
    <name evidence="1" type="ORF">BDV39DRAFT_202217</name>
</gene>
<dbReference type="Proteomes" id="UP000325945">
    <property type="component" value="Unassembled WGS sequence"/>
</dbReference>
<dbReference type="EMBL" id="ML741774">
    <property type="protein sequence ID" value="KAE8330416.1"/>
    <property type="molecule type" value="Genomic_DNA"/>
</dbReference>
<evidence type="ECO:0000313" key="2">
    <source>
        <dbReference type="Proteomes" id="UP000325945"/>
    </source>
</evidence>
<accession>A0A5N6XDH2</accession>
<keyword evidence="2" id="KW-1185">Reference proteome</keyword>
<evidence type="ECO:0000313" key="1">
    <source>
        <dbReference type="EMBL" id="KAE8330416.1"/>
    </source>
</evidence>
<organism evidence="1 2">
    <name type="scientific">Aspergillus sergii</name>
    <dbReference type="NCBI Taxonomy" id="1034303"/>
    <lineage>
        <taxon>Eukaryota</taxon>
        <taxon>Fungi</taxon>
        <taxon>Dikarya</taxon>
        <taxon>Ascomycota</taxon>
        <taxon>Pezizomycotina</taxon>
        <taxon>Eurotiomycetes</taxon>
        <taxon>Eurotiomycetidae</taxon>
        <taxon>Eurotiales</taxon>
        <taxon>Aspergillaceae</taxon>
        <taxon>Aspergillus</taxon>
        <taxon>Aspergillus subgen. Circumdati</taxon>
    </lineage>
</organism>
<proteinExistence type="predicted"/>